<proteinExistence type="predicted"/>
<accession>A0A7S3AKS5</accession>
<protein>
    <submittedName>
        <fullName evidence="1">Uncharacterized protein</fullName>
    </submittedName>
</protein>
<reference evidence="1" key="1">
    <citation type="submission" date="2021-01" db="EMBL/GenBank/DDBJ databases">
        <authorList>
            <person name="Corre E."/>
            <person name="Pelletier E."/>
            <person name="Niang G."/>
            <person name="Scheremetjew M."/>
            <person name="Finn R."/>
            <person name="Kale V."/>
            <person name="Holt S."/>
            <person name="Cochrane G."/>
            <person name="Meng A."/>
            <person name="Brown T."/>
            <person name="Cohen L."/>
        </authorList>
    </citation>
    <scope>NUCLEOTIDE SEQUENCE</scope>
    <source>
        <strain evidence="1">CCMP281</strain>
    </source>
</reference>
<dbReference type="EMBL" id="HBHX01015616">
    <property type="protein sequence ID" value="CAE0108087.1"/>
    <property type="molecule type" value="Transcribed_RNA"/>
</dbReference>
<dbReference type="AlphaFoldDB" id="A0A7S3AKS5"/>
<evidence type="ECO:0000313" key="1">
    <source>
        <dbReference type="EMBL" id="CAE0108087.1"/>
    </source>
</evidence>
<sequence length="175" mass="18542">MAERQGLLQEAAPGDLPPAVARLQTDIERATLLTDEVLLVVRRHLAENGLVGSVVLDSTTDLMDLMEIGMDSSYLAEVSVRLEALTGCAQRGAAFVRPNLPVTELVQLALQRFHDHQALAPQGEPAEPPMQTDAGLAGEQVVGEQCGQEGGVSGKDGLWSLCCGLCDPGGYVPIR</sequence>
<organism evidence="1">
    <name type="scientific">Haptolina ericina</name>
    <dbReference type="NCBI Taxonomy" id="156174"/>
    <lineage>
        <taxon>Eukaryota</taxon>
        <taxon>Haptista</taxon>
        <taxon>Haptophyta</taxon>
        <taxon>Prymnesiophyceae</taxon>
        <taxon>Prymnesiales</taxon>
        <taxon>Prymnesiaceae</taxon>
        <taxon>Haptolina</taxon>
    </lineage>
</organism>
<name>A0A7S3AKS5_9EUKA</name>
<gene>
    <name evidence="1" type="ORF">HERI1096_LOCUS8747</name>
</gene>